<evidence type="ECO:0000313" key="3">
    <source>
        <dbReference type="Proteomes" id="UP000284548"/>
    </source>
</evidence>
<proteinExistence type="predicted"/>
<accession>A0A3R6LEV6</accession>
<organism evidence="2 3">
    <name type="scientific">Segatella copri</name>
    <dbReference type="NCBI Taxonomy" id="165179"/>
    <lineage>
        <taxon>Bacteria</taxon>
        <taxon>Pseudomonadati</taxon>
        <taxon>Bacteroidota</taxon>
        <taxon>Bacteroidia</taxon>
        <taxon>Bacteroidales</taxon>
        <taxon>Prevotellaceae</taxon>
        <taxon>Segatella</taxon>
    </lineage>
</organism>
<dbReference type="EMBL" id="QRKB01000018">
    <property type="protein sequence ID" value="RHH82526.1"/>
    <property type="molecule type" value="Genomic_DNA"/>
</dbReference>
<name>A0A3R6LEV6_9BACT</name>
<comment type="caution">
    <text evidence="2">The sequence shown here is derived from an EMBL/GenBank/DDBJ whole genome shotgun (WGS) entry which is preliminary data.</text>
</comment>
<feature type="transmembrane region" description="Helical" evidence="1">
    <location>
        <begin position="75"/>
        <end position="97"/>
    </location>
</feature>
<dbReference type="Proteomes" id="UP000284548">
    <property type="component" value="Unassembled WGS sequence"/>
</dbReference>
<keyword evidence="1" id="KW-0812">Transmembrane</keyword>
<dbReference type="AlphaFoldDB" id="A0A3R6LEV6"/>
<evidence type="ECO:0008006" key="4">
    <source>
        <dbReference type="Google" id="ProtNLM"/>
    </source>
</evidence>
<evidence type="ECO:0000256" key="1">
    <source>
        <dbReference type="SAM" id="Phobius"/>
    </source>
</evidence>
<reference evidence="2 3" key="1">
    <citation type="submission" date="2018-08" db="EMBL/GenBank/DDBJ databases">
        <title>A genome reference for cultivated species of the human gut microbiota.</title>
        <authorList>
            <person name="Zou Y."/>
            <person name="Xue W."/>
            <person name="Luo G."/>
        </authorList>
    </citation>
    <scope>NUCLEOTIDE SEQUENCE [LARGE SCALE GENOMIC DNA]</scope>
    <source>
        <strain evidence="2 3">AM16-54</strain>
    </source>
</reference>
<feature type="transmembrane region" description="Helical" evidence="1">
    <location>
        <begin position="22"/>
        <end position="55"/>
    </location>
</feature>
<sequence>MIWNTLYTKPKNWLCGLQTDKVLYFVVSMVMVQMIFFLTYNLWLATLATFVIGIFKEVVIDKLVSKEKVDADDMWADIFGVCAGLIALVVGAALIHIHEWLAVNWI</sequence>
<keyword evidence="1" id="KW-1133">Transmembrane helix</keyword>
<gene>
    <name evidence="2" type="ORF">DW192_08345</name>
</gene>
<protein>
    <recommendedName>
        <fullName evidence="4">VanZ family protein</fullName>
    </recommendedName>
</protein>
<evidence type="ECO:0000313" key="2">
    <source>
        <dbReference type="EMBL" id="RHH82526.1"/>
    </source>
</evidence>
<keyword evidence="1" id="KW-0472">Membrane</keyword>